<dbReference type="Gene3D" id="2.160.10.10">
    <property type="entry name" value="Hexapeptide repeat proteins"/>
    <property type="match status" value="1"/>
</dbReference>
<dbReference type="NCBIfam" id="TIGR03570">
    <property type="entry name" value="NeuD_NnaD"/>
    <property type="match status" value="1"/>
</dbReference>
<evidence type="ECO:0000313" key="4">
    <source>
        <dbReference type="Proteomes" id="UP000813018"/>
    </source>
</evidence>
<dbReference type="InterPro" id="IPR041561">
    <property type="entry name" value="PglD_N"/>
</dbReference>
<sequence>MKRIAVIGAGTLGVHIAHYLHQDDNMSFAGFYDDIQQKGTTTDYGAVIGSFNDIHSDFEKKVFDQLLIGVGYNNINARQQLYERFASDIPFATYVHPTAYVDPSAEIGFGTVVFPGCVFDRNALIRDNVLLNISCSIAHDTEVNSGCFLGPGVKLSGFVTVGKSCFLGVGTTVINNITVCDNVQTGGGTVVISNINESGVYVGVPSRLIKSVHT</sequence>
<dbReference type="Gene3D" id="3.40.50.720">
    <property type="entry name" value="NAD(P)-binding Rossmann-like Domain"/>
    <property type="match status" value="1"/>
</dbReference>
<dbReference type="Proteomes" id="UP000813018">
    <property type="component" value="Unassembled WGS sequence"/>
</dbReference>
<name>A0ABS7CTQ2_9BACT</name>
<dbReference type="PANTHER" id="PTHR43300:SF7">
    <property type="entry name" value="UDP-N-ACETYLBACILLOSAMINE N-ACETYLTRANSFERASE"/>
    <property type="match status" value="1"/>
</dbReference>
<dbReference type="Pfam" id="PF17836">
    <property type="entry name" value="PglD_N"/>
    <property type="match status" value="1"/>
</dbReference>
<comment type="caution">
    <text evidence="3">The sequence shown here is derived from an EMBL/GenBank/DDBJ whole genome shotgun (WGS) entry which is preliminary data.</text>
</comment>
<dbReference type="RefSeq" id="WP_219877110.1">
    <property type="nucleotide sequence ID" value="NZ_JAHYXK010000006.1"/>
</dbReference>
<proteinExistence type="inferred from homology"/>
<evidence type="ECO:0000313" key="3">
    <source>
        <dbReference type="EMBL" id="MBW7467222.1"/>
    </source>
</evidence>
<dbReference type="InterPro" id="IPR011004">
    <property type="entry name" value="Trimer_LpxA-like_sf"/>
</dbReference>
<dbReference type="EMBL" id="JAHYXK010000006">
    <property type="protein sequence ID" value="MBW7467222.1"/>
    <property type="molecule type" value="Genomic_DNA"/>
</dbReference>
<dbReference type="CDD" id="cd03360">
    <property type="entry name" value="LbH_AT_putative"/>
    <property type="match status" value="1"/>
</dbReference>
<evidence type="ECO:0000256" key="1">
    <source>
        <dbReference type="ARBA" id="ARBA00007274"/>
    </source>
</evidence>
<dbReference type="SUPFAM" id="SSF51161">
    <property type="entry name" value="Trimeric LpxA-like enzymes"/>
    <property type="match status" value="1"/>
</dbReference>
<comment type="similarity">
    <text evidence="1">Belongs to the transferase hexapeptide repeat family.</text>
</comment>
<evidence type="ECO:0000259" key="2">
    <source>
        <dbReference type="Pfam" id="PF17836"/>
    </source>
</evidence>
<dbReference type="PANTHER" id="PTHR43300">
    <property type="entry name" value="ACETYLTRANSFERASE"/>
    <property type="match status" value="1"/>
</dbReference>
<feature type="domain" description="PglD N-terminal" evidence="2">
    <location>
        <begin position="3"/>
        <end position="84"/>
    </location>
</feature>
<reference evidence="3 4" key="1">
    <citation type="journal article" date="2016" name="Int. J. Syst. Evol. Microbiol.">
        <title>Pontibacter aydingkolensis sp. nov., isolated from soil of a salt lake.</title>
        <authorList>
            <person name="Osman G."/>
            <person name="Zhang T."/>
            <person name="Lou K."/>
            <person name="Gao Y."/>
            <person name="Chang W."/>
            <person name="Lin Q."/>
            <person name="Yang H.M."/>
            <person name="Huo X.D."/>
            <person name="Wang N."/>
        </authorList>
    </citation>
    <scope>NUCLEOTIDE SEQUENCE [LARGE SCALE GENOMIC DNA]</scope>
    <source>
        <strain evidence="3 4">KACC 19255</strain>
    </source>
</reference>
<dbReference type="InterPro" id="IPR050179">
    <property type="entry name" value="Trans_hexapeptide_repeat"/>
</dbReference>
<dbReference type="InterPro" id="IPR020019">
    <property type="entry name" value="AcTrfase_PglD-like"/>
</dbReference>
<keyword evidence="4" id="KW-1185">Reference proteome</keyword>
<accession>A0ABS7CTQ2</accession>
<gene>
    <name evidence="3" type="ORF">K0O23_09090</name>
</gene>
<organism evidence="3 4">
    <name type="scientific">Pontibacter aydingkolensis</name>
    <dbReference type="NCBI Taxonomy" id="1911536"/>
    <lineage>
        <taxon>Bacteria</taxon>
        <taxon>Pseudomonadati</taxon>
        <taxon>Bacteroidota</taxon>
        <taxon>Cytophagia</taxon>
        <taxon>Cytophagales</taxon>
        <taxon>Hymenobacteraceae</taxon>
        <taxon>Pontibacter</taxon>
    </lineage>
</organism>
<protein>
    <submittedName>
        <fullName evidence="3">Acetyltransferase</fullName>
    </submittedName>
</protein>